<organism evidence="4 5">
    <name type="scientific">Engystomops pustulosus</name>
    <name type="common">Tungara frog</name>
    <name type="synonym">Physalaemus pustulosus</name>
    <dbReference type="NCBI Taxonomy" id="76066"/>
    <lineage>
        <taxon>Eukaryota</taxon>
        <taxon>Metazoa</taxon>
        <taxon>Chordata</taxon>
        <taxon>Craniata</taxon>
        <taxon>Vertebrata</taxon>
        <taxon>Euteleostomi</taxon>
        <taxon>Amphibia</taxon>
        <taxon>Batrachia</taxon>
        <taxon>Anura</taxon>
        <taxon>Neobatrachia</taxon>
        <taxon>Hyloidea</taxon>
        <taxon>Leptodactylidae</taxon>
        <taxon>Leiuperinae</taxon>
        <taxon>Engystomops</taxon>
    </lineage>
</organism>
<proteinExistence type="predicted"/>
<comment type="caution">
    <text evidence="4">The sequence shown here is derived from an EMBL/GenBank/DDBJ whole genome shotgun (WGS) entry which is preliminary data.</text>
</comment>
<evidence type="ECO:0000313" key="4">
    <source>
        <dbReference type="EMBL" id="KAG8574380.1"/>
    </source>
</evidence>
<dbReference type="Gene3D" id="3.10.100.10">
    <property type="entry name" value="Mannose-Binding Protein A, subunit A"/>
    <property type="match status" value="1"/>
</dbReference>
<keyword evidence="5" id="KW-1185">Reference proteome</keyword>
<name>A0AAV7BPK4_ENGPU</name>
<dbReference type="EMBL" id="WNYA01000004">
    <property type="protein sequence ID" value="KAG8574380.1"/>
    <property type="molecule type" value="Genomic_DNA"/>
</dbReference>
<keyword evidence="1" id="KW-1015">Disulfide bond</keyword>
<evidence type="ECO:0000256" key="2">
    <source>
        <dbReference type="SAM" id="Phobius"/>
    </source>
</evidence>
<sequence length="238" mass="27227">MYKKATSWVEGQRRGAETYRNTVVTGDPDMEENIYRNELWVRTLPPVPIIESSGTEDMGKIESFFRKNWSISCKVSLLGLIALLSILLMLVCALVYPAASSKSQEGNQRAIKVTEPGKHICPFLWVKKGDSCYWFSSVPENWQDAFLTCTTMESNVLTLTGKQEMDSLIPSLNGKAHWIGLRKLNFQWLWIDRTPFTFSYWGHNEPNNQGGSETCVEMKSDGWNDLNCDNKNYFICKK</sequence>
<evidence type="ECO:0000313" key="5">
    <source>
        <dbReference type="Proteomes" id="UP000824782"/>
    </source>
</evidence>
<dbReference type="InterPro" id="IPR050111">
    <property type="entry name" value="C-type_lectin/snaclec_domain"/>
</dbReference>
<dbReference type="InterPro" id="IPR018378">
    <property type="entry name" value="C-type_lectin_CS"/>
</dbReference>
<accession>A0AAV7BPK4</accession>
<keyword evidence="2" id="KW-1133">Transmembrane helix</keyword>
<dbReference type="SMART" id="SM00034">
    <property type="entry name" value="CLECT"/>
    <property type="match status" value="1"/>
</dbReference>
<dbReference type="InterPro" id="IPR016187">
    <property type="entry name" value="CTDL_fold"/>
</dbReference>
<evidence type="ECO:0000256" key="1">
    <source>
        <dbReference type="ARBA" id="ARBA00023157"/>
    </source>
</evidence>
<feature type="domain" description="C-type lectin" evidence="3">
    <location>
        <begin position="128"/>
        <end position="237"/>
    </location>
</feature>
<dbReference type="PROSITE" id="PS50041">
    <property type="entry name" value="C_TYPE_LECTIN_2"/>
    <property type="match status" value="1"/>
</dbReference>
<dbReference type="InterPro" id="IPR016186">
    <property type="entry name" value="C-type_lectin-like/link_sf"/>
</dbReference>
<protein>
    <recommendedName>
        <fullName evidence="3">C-type lectin domain-containing protein</fullName>
    </recommendedName>
</protein>
<dbReference type="AlphaFoldDB" id="A0AAV7BPK4"/>
<dbReference type="Proteomes" id="UP000824782">
    <property type="component" value="Unassembled WGS sequence"/>
</dbReference>
<dbReference type="Pfam" id="PF00059">
    <property type="entry name" value="Lectin_C"/>
    <property type="match status" value="1"/>
</dbReference>
<dbReference type="PROSITE" id="PS00615">
    <property type="entry name" value="C_TYPE_LECTIN_1"/>
    <property type="match status" value="1"/>
</dbReference>
<gene>
    <name evidence="4" type="ORF">GDO81_009154</name>
</gene>
<keyword evidence="2" id="KW-0472">Membrane</keyword>
<reference evidence="4" key="1">
    <citation type="thesis" date="2020" institute="ProQuest LLC" country="789 East Eisenhower Parkway, Ann Arbor, MI, USA">
        <title>Comparative Genomics and Chromosome Evolution.</title>
        <authorList>
            <person name="Mudd A.B."/>
        </authorList>
    </citation>
    <scope>NUCLEOTIDE SEQUENCE</scope>
    <source>
        <strain evidence="4">237g6f4</strain>
        <tissue evidence="4">Blood</tissue>
    </source>
</reference>
<dbReference type="InterPro" id="IPR001304">
    <property type="entry name" value="C-type_lectin-like"/>
</dbReference>
<dbReference type="PANTHER" id="PTHR22803">
    <property type="entry name" value="MANNOSE, PHOSPHOLIPASE, LECTIN RECEPTOR RELATED"/>
    <property type="match status" value="1"/>
</dbReference>
<feature type="transmembrane region" description="Helical" evidence="2">
    <location>
        <begin position="75"/>
        <end position="99"/>
    </location>
</feature>
<keyword evidence="2" id="KW-0812">Transmembrane</keyword>
<dbReference type="SUPFAM" id="SSF56436">
    <property type="entry name" value="C-type lectin-like"/>
    <property type="match status" value="1"/>
</dbReference>
<evidence type="ECO:0000259" key="3">
    <source>
        <dbReference type="PROSITE" id="PS50041"/>
    </source>
</evidence>